<gene>
    <name evidence="2" type="ORF">JDFR1000234_70</name>
</gene>
<proteinExistence type="predicted"/>
<evidence type="ECO:0000313" key="2">
    <source>
        <dbReference type="EMBL" id="AQQ75545.1"/>
    </source>
</evidence>
<evidence type="ECO:0000256" key="1">
    <source>
        <dbReference type="SAM" id="MobiDB-lite"/>
    </source>
</evidence>
<sequence length="586" mass="67371">MAFTSKVKGLFSRLRNVNKSAAETRVVFLYRPIEMGTMISYDDVKIPIQQFTFLDMRTMYLQSDVLRTIIRVLVQETFRNKLEIVPKFNYKCAECEATYDYKPPLCEKCGHDIFITPMKDERELLEKFVEEANTNKEHLLDVLKAMDVDINLYDNAFIVVLKEYEFNEEGRIETARVREIFRADPSKIFMVINRNGRFGMTDDNRFVYFCLEHRTVGHKLTDTDIKMGNTKCPICGKEMYPAWFKAVPFAGSGFQQSQQVYYAPGEVLHIKKFGHGIGYGLSPLLTLWIKLMILFRMDYYMLMAYHFGRPPKGLLIVRGEKESVEKAWDYMIEQTRLNPHMIHPLVVEGEEAGSVRKVAEYIDLSLKAEDTAFIEYRNELRRAIGAVYGVLPLFQSDVGGAGGLANEGLQVIVTNRTVRAEQEIFNEKVLKWLCKQIGVNDWIIRVKKNEARDLMAEIQRFEARARVATIMQQLGFEVHLIEGEDGLDFRYEEKSPEEKLRKALEAVLGRRVSNEEMMQILQQITGEGKIPEGQGGARPIGVVGGGGQVIPVEGETEAERPRLEEQRVEGEPTGVKRRWREIVREG</sequence>
<reference evidence="2" key="1">
    <citation type="journal article" date="2017" name="MBio">
        <title>Viruses in the Oceanic Basement.</title>
        <authorList>
            <person name="Nigro O.D."/>
            <person name="Jungbluth S.P."/>
            <person name="Steward G.F."/>
            <person name="Rappe M.S."/>
        </authorList>
    </citation>
    <scope>NUCLEOTIDE SEQUENCE</scope>
    <source>
        <strain evidence="2">JdFR1000234</strain>
    </source>
</reference>
<feature type="compositionally biased region" description="Basic and acidic residues" evidence="1">
    <location>
        <begin position="557"/>
        <end position="569"/>
    </location>
</feature>
<feature type="region of interest" description="Disordered" evidence="1">
    <location>
        <begin position="540"/>
        <end position="569"/>
    </location>
</feature>
<organism evidence="2">
    <name type="scientific">uncultured archaeal virus</name>
    <dbReference type="NCBI Taxonomy" id="1960247"/>
    <lineage>
        <taxon>Viruses</taxon>
        <taxon>environmental samples</taxon>
    </lineage>
</organism>
<protein>
    <submittedName>
        <fullName evidence="2">Phage portal protein</fullName>
    </submittedName>
</protein>
<accession>A0A1S5Y348</accession>
<name>A0A1S5Y348_9VIRU</name>
<dbReference type="EMBL" id="KY229235">
    <property type="protein sequence ID" value="AQQ75545.1"/>
    <property type="molecule type" value="Genomic_DNA"/>
</dbReference>